<dbReference type="RefSeq" id="WP_183339071.1">
    <property type="nucleotide sequence ID" value="NZ_JACHNU010000001.1"/>
</dbReference>
<proteinExistence type="predicted"/>
<dbReference type="EMBL" id="JACHNU010000001">
    <property type="protein sequence ID" value="MBB4661143.1"/>
    <property type="molecule type" value="Genomic_DNA"/>
</dbReference>
<reference evidence="1 2" key="1">
    <citation type="submission" date="2020-08" db="EMBL/GenBank/DDBJ databases">
        <title>Genomic Encyclopedia of Archaeal and Bacterial Type Strains, Phase II (KMG-II): from individual species to whole genera.</title>
        <authorList>
            <person name="Goeker M."/>
        </authorList>
    </citation>
    <scope>NUCLEOTIDE SEQUENCE [LARGE SCALE GENOMIC DNA]</scope>
    <source>
        <strain evidence="1 2">DSM 23288</strain>
    </source>
</reference>
<dbReference type="Proteomes" id="UP000585272">
    <property type="component" value="Unassembled WGS sequence"/>
</dbReference>
<organism evidence="1 2">
    <name type="scientific">Conexibacter arvalis</name>
    <dbReference type="NCBI Taxonomy" id="912552"/>
    <lineage>
        <taxon>Bacteria</taxon>
        <taxon>Bacillati</taxon>
        <taxon>Actinomycetota</taxon>
        <taxon>Thermoleophilia</taxon>
        <taxon>Solirubrobacterales</taxon>
        <taxon>Conexibacteraceae</taxon>
        <taxon>Conexibacter</taxon>
    </lineage>
</organism>
<gene>
    <name evidence="1" type="ORF">BDZ31_000716</name>
</gene>
<name>A0A840IA74_9ACTN</name>
<protein>
    <submittedName>
        <fullName evidence="1">Uncharacterized protein</fullName>
    </submittedName>
</protein>
<accession>A0A840IA74</accession>
<evidence type="ECO:0000313" key="2">
    <source>
        <dbReference type="Proteomes" id="UP000585272"/>
    </source>
</evidence>
<sequence>MSIITLAVIWPRRQLAEAPKLVQHVSRLTRTDTADTALLQREFTANMATRQLAMAQCIAYLSIAFRIGASALIVQLAGTVAARIVGA</sequence>
<dbReference type="AlphaFoldDB" id="A0A840IA74"/>
<comment type="caution">
    <text evidence="1">The sequence shown here is derived from an EMBL/GenBank/DDBJ whole genome shotgun (WGS) entry which is preliminary data.</text>
</comment>
<evidence type="ECO:0000313" key="1">
    <source>
        <dbReference type="EMBL" id="MBB4661143.1"/>
    </source>
</evidence>
<keyword evidence="2" id="KW-1185">Reference proteome</keyword>